<gene>
    <name evidence="5" type="primary">ydfH_2</name>
    <name evidence="6" type="ORF">DXC39_15700</name>
    <name evidence="5" type="ORF">ERS852407_03268</name>
</gene>
<dbReference type="RefSeq" id="WP_055656774.1">
    <property type="nucleotide sequence ID" value="NZ_CABIXC010000008.1"/>
</dbReference>
<dbReference type="Proteomes" id="UP000261257">
    <property type="component" value="Unassembled WGS sequence"/>
</dbReference>
<dbReference type="CDD" id="cd07377">
    <property type="entry name" value="WHTH_GntR"/>
    <property type="match status" value="1"/>
</dbReference>
<dbReference type="Proteomes" id="UP000095651">
    <property type="component" value="Unassembled WGS sequence"/>
</dbReference>
<reference evidence="5 7" key="1">
    <citation type="submission" date="2015-09" db="EMBL/GenBank/DDBJ databases">
        <authorList>
            <consortium name="Pathogen Informatics"/>
        </authorList>
    </citation>
    <scope>NUCLEOTIDE SEQUENCE [LARGE SCALE GENOMIC DNA]</scope>
    <source>
        <strain evidence="5 7">2789STDY5608850</strain>
    </source>
</reference>
<keyword evidence="2" id="KW-0238">DNA-binding</keyword>
<dbReference type="EMBL" id="CYZE01000008">
    <property type="protein sequence ID" value="CUO58125.1"/>
    <property type="molecule type" value="Genomic_DNA"/>
</dbReference>
<evidence type="ECO:0000313" key="8">
    <source>
        <dbReference type="Proteomes" id="UP000261257"/>
    </source>
</evidence>
<dbReference type="PRINTS" id="PR00035">
    <property type="entry name" value="HTHGNTR"/>
</dbReference>
<name>A0A174GCJ6_9FIRM</name>
<dbReference type="Pfam" id="PF00392">
    <property type="entry name" value="GntR"/>
    <property type="match status" value="1"/>
</dbReference>
<dbReference type="Gene3D" id="1.20.120.530">
    <property type="entry name" value="GntR ligand-binding domain-like"/>
    <property type="match status" value="1"/>
</dbReference>
<dbReference type="InterPro" id="IPR000524">
    <property type="entry name" value="Tscrpt_reg_HTH_GntR"/>
</dbReference>
<proteinExistence type="predicted"/>
<dbReference type="SMART" id="SM00345">
    <property type="entry name" value="HTH_GNTR"/>
    <property type="match status" value="1"/>
</dbReference>
<evidence type="ECO:0000313" key="7">
    <source>
        <dbReference type="Proteomes" id="UP000095651"/>
    </source>
</evidence>
<evidence type="ECO:0000256" key="1">
    <source>
        <dbReference type="ARBA" id="ARBA00023015"/>
    </source>
</evidence>
<dbReference type="GO" id="GO:0003677">
    <property type="term" value="F:DNA binding"/>
    <property type="evidence" value="ECO:0007669"/>
    <property type="project" value="UniProtKB-KW"/>
</dbReference>
<dbReference type="InterPro" id="IPR036390">
    <property type="entry name" value="WH_DNA-bd_sf"/>
</dbReference>
<reference evidence="6 8" key="2">
    <citation type="submission" date="2018-08" db="EMBL/GenBank/DDBJ databases">
        <title>A genome reference for cultivated species of the human gut microbiota.</title>
        <authorList>
            <person name="Zou Y."/>
            <person name="Xue W."/>
            <person name="Luo G."/>
        </authorList>
    </citation>
    <scope>NUCLEOTIDE SEQUENCE [LARGE SCALE GENOMIC DNA]</scope>
    <source>
        <strain evidence="6 8">TF05-11AC</strain>
    </source>
</reference>
<dbReference type="InterPro" id="IPR011711">
    <property type="entry name" value="GntR_C"/>
</dbReference>
<dbReference type="InterPro" id="IPR008920">
    <property type="entry name" value="TF_FadR/GntR_C"/>
</dbReference>
<evidence type="ECO:0000313" key="5">
    <source>
        <dbReference type="EMBL" id="CUO58125.1"/>
    </source>
</evidence>
<dbReference type="PANTHER" id="PTHR43537">
    <property type="entry name" value="TRANSCRIPTIONAL REGULATOR, GNTR FAMILY"/>
    <property type="match status" value="1"/>
</dbReference>
<evidence type="ECO:0000313" key="6">
    <source>
        <dbReference type="EMBL" id="RGM03180.1"/>
    </source>
</evidence>
<dbReference type="PROSITE" id="PS50949">
    <property type="entry name" value="HTH_GNTR"/>
    <property type="match status" value="1"/>
</dbReference>
<evidence type="ECO:0000259" key="4">
    <source>
        <dbReference type="PROSITE" id="PS50949"/>
    </source>
</evidence>
<sequence length="223" mass="25667">MAGTRRPVTTIKEQVYQIIKEDICNGVYPPGYWLQETDLSAALSVSRSPIREALRQLVADGLVVEYPNRGVFVKEYTQKDIEDIFDLRIILESYAIRRSGQNLTSAYAEKLNAFMDTLIYYHKAADLQNYINADTGLHQLIIELSGNNLVISTYERVYSMVQQFRIYSLTSKERFDESVTEHTKIIQNILSGNAREADRINRTHLELAREKIIVYLNKKDALP</sequence>
<feature type="domain" description="HTH gntR-type" evidence="4">
    <location>
        <begin position="9"/>
        <end position="76"/>
    </location>
</feature>
<accession>A0A174GCJ6</accession>
<organism evidence="5 7">
    <name type="scientific">Hungatella hathewayi</name>
    <dbReference type="NCBI Taxonomy" id="154046"/>
    <lineage>
        <taxon>Bacteria</taxon>
        <taxon>Bacillati</taxon>
        <taxon>Bacillota</taxon>
        <taxon>Clostridia</taxon>
        <taxon>Lachnospirales</taxon>
        <taxon>Lachnospiraceae</taxon>
        <taxon>Hungatella</taxon>
    </lineage>
</organism>
<dbReference type="GO" id="GO:0003700">
    <property type="term" value="F:DNA-binding transcription factor activity"/>
    <property type="evidence" value="ECO:0007669"/>
    <property type="project" value="InterPro"/>
</dbReference>
<dbReference type="Gene3D" id="1.10.10.10">
    <property type="entry name" value="Winged helix-like DNA-binding domain superfamily/Winged helix DNA-binding domain"/>
    <property type="match status" value="1"/>
</dbReference>
<protein>
    <submittedName>
        <fullName evidence="5 6">Transcriptional regulator</fullName>
    </submittedName>
</protein>
<dbReference type="PANTHER" id="PTHR43537:SF5">
    <property type="entry name" value="UXU OPERON TRANSCRIPTIONAL REGULATOR"/>
    <property type="match status" value="1"/>
</dbReference>
<dbReference type="SMART" id="SM00895">
    <property type="entry name" value="FCD"/>
    <property type="match status" value="1"/>
</dbReference>
<dbReference type="SUPFAM" id="SSF46785">
    <property type="entry name" value="Winged helix' DNA-binding domain"/>
    <property type="match status" value="1"/>
</dbReference>
<keyword evidence="3" id="KW-0804">Transcription</keyword>
<dbReference type="EMBL" id="QSSQ01000015">
    <property type="protein sequence ID" value="RGM03180.1"/>
    <property type="molecule type" value="Genomic_DNA"/>
</dbReference>
<dbReference type="Pfam" id="PF07729">
    <property type="entry name" value="FCD"/>
    <property type="match status" value="1"/>
</dbReference>
<keyword evidence="1" id="KW-0805">Transcription regulation</keyword>
<dbReference type="InterPro" id="IPR036388">
    <property type="entry name" value="WH-like_DNA-bd_sf"/>
</dbReference>
<dbReference type="AlphaFoldDB" id="A0A174GCJ6"/>
<evidence type="ECO:0000256" key="2">
    <source>
        <dbReference type="ARBA" id="ARBA00023125"/>
    </source>
</evidence>
<dbReference type="SUPFAM" id="SSF48008">
    <property type="entry name" value="GntR ligand-binding domain-like"/>
    <property type="match status" value="1"/>
</dbReference>
<evidence type="ECO:0000256" key="3">
    <source>
        <dbReference type="ARBA" id="ARBA00023163"/>
    </source>
</evidence>